<gene>
    <name evidence="2" type="ORF">FRACA_1270009</name>
</gene>
<reference evidence="2 3" key="1">
    <citation type="submission" date="2017-06" db="EMBL/GenBank/DDBJ databases">
        <authorList>
            <person name="Kim H.J."/>
            <person name="Triplett B.A."/>
        </authorList>
    </citation>
    <scope>NUCLEOTIDE SEQUENCE [LARGE SCALE GENOMIC DNA]</scope>
    <source>
        <strain evidence="2">FRACA_ARgP5</strain>
    </source>
</reference>
<organism evidence="2 3">
    <name type="scientific">Frankia canadensis</name>
    <dbReference type="NCBI Taxonomy" id="1836972"/>
    <lineage>
        <taxon>Bacteria</taxon>
        <taxon>Bacillati</taxon>
        <taxon>Actinomycetota</taxon>
        <taxon>Actinomycetes</taxon>
        <taxon>Frankiales</taxon>
        <taxon>Frankiaceae</taxon>
        <taxon>Frankia</taxon>
    </lineage>
</organism>
<proteinExistence type="predicted"/>
<feature type="compositionally biased region" description="Basic and acidic residues" evidence="1">
    <location>
        <begin position="39"/>
        <end position="49"/>
    </location>
</feature>
<protein>
    <submittedName>
        <fullName evidence="2">Uncharacterized protein</fullName>
    </submittedName>
</protein>
<dbReference type="AlphaFoldDB" id="A0A2I2KKE1"/>
<feature type="compositionally biased region" description="Gly residues" evidence="1">
    <location>
        <begin position="1"/>
        <end position="11"/>
    </location>
</feature>
<dbReference type="EMBL" id="FZMO01000032">
    <property type="protein sequence ID" value="SNQ46125.1"/>
    <property type="molecule type" value="Genomic_DNA"/>
</dbReference>
<evidence type="ECO:0000313" key="2">
    <source>
        <dbReference type="EMBL" id="SNQ46125.1"/>
    </source>
</evidence>
<sequence>MFGTIDSGGGVARAATGWGMDTAPRYRSPNNALRAGPGRKHDTTRPAEQ</sequence>
<dbReference type="Proteomes" id="UP000234331">
    <property type="component" value="Unassembled WGS sequence"/>
</dbReference>
<evidence type="ECO:0000313" key="3">
    <source>
        <dbReference type="Proteomes" id="UP000234331"/>
    </source>
</evidence>
<evidence type="ECO:0000256" key="1">
    <source>
        <dbReference type="SAM" id="MobiDB-lite"/>
    </source>
</evidence>
<accession>A0A2I2KKE1</accession>
<feature type="region of interest" description="Disordered" evidence="1">
    <location>
        <begin position="1"/>
        <end position="49"/>
    </location>
</feature>
<name>A0A2I2KKE1_9ACTN</name>
<keyword evidence="3" id="KW-1185">Reference proteome</keyword>